<feature type="compositionally biased region" description="Low complexity" evidence="9">
    <location>
        <begin position="690"/>
        <end position="706"/>
    </location>
</feature>
<dbReference type="PANTHER" id="PTHR13466:SF19">
    <property type="entry name" value="NUCLEUS-VACUOLE JUNCTION PROTEIN 2"/>
    <property type="match status" value="1"/>
</dbReference>
<dbReference type="GO" id="GO:0005319">
    <property type="term" value="F:lipid transporter activity"/>
    <property type="evidence" value="ECO:0007669"/>
    <property type="project" value="EnsemblFungi"/>
</dbReference>
<dbReference type="SMART" id="SM00233">
    <property type="entry name" value="PH"/>
    <property type="match status" value="1"/>
</dbReference>
<evidence type="ECO:0000256" key="5">
    <source>
        <dbReference type="ARBA" id="ARBA00022989"/>
    </source>
</evidence>
<protein>
    <submittedName>
        <fullName evidence="12">LALA0S03e05424g1_1</fullName>
    </submittedName>
</protein>
<dbReference type="GO" id="GO:0008289">
    <property type="term" value="F:lipid binding"/>
    <property type="evidence" value="ECO:0007669"/>
    <property type="project" value="UniProtKB-KW"/>
</dbReference>
<keyword evidence="4" id="KW-0256">Endoplasmic reticulum</keyword>
<dbReference type="STRING" id="1245769.A0A0C7MNY6"/>
<evidence type="ECO:0000256" key="8">
    <source>
        <dbReference type="ARBA" id="ARBA00023136"/>
    </source>
</evidence>
<proteinExistence type="predicted"/>
<feature type="compositionally biased region" description="Basic and acidic residues" evidence="9">
    <location>
        <begin position="491"/>
        <end position="512"/>
    </location>
</feature>
<evidence type="ECO:0000256" key="7">
    <source>
        <dbReference type="ARBA" id="ARBA00023121"/>
    </source>
</evidence>
<keyword evidence="2" id="KW-0813">Transport</keyword>
<dbReference type="RefSeq" id="XP_022627786.1">
    <property type="nucleotide sequence ID" value="XM_022773298.1"/>
</dbReference>
<dbReference type="GO" id="GO:0035621">
    <property type="term" value="P:ER to Golgi ceramide transport"/>
    <property type="evidence" value="ECO:0007669"/>
    <property type="project" value="EnsemblFungi"/>
</dbReference>
<evidence type="ECO:0000256" key="3">
    <source>
        <dbReference type="ARBA" id="ARBA00022692"/>
    </source>
</evidence>
<dbReference type="HOGENOM" id="CLU_012852_2_0_1"/>
<evidence type="ECO:0000256" key="2">
    <source>
        <dbReference type="ARBA" id="ARBA00022448"/>
    </source>
</evidence>
<comment type="subcellular location">
    <subcellularLocation>
        <location evidence="1">Endoplasmic reticulum membrane</location>
    </subcellularLocation>
</comment>
<evidence type="ECO:0000256" key="1">
    <source>
        <dbReference type="ARBA" id="ARBA00004586"/>
    </source>
</evidence>
<dbReference type="Proteomes" id="UP000054304">
    <property type="component" value="Unassembled WGS sequence"/>
</dbReference>
<dbReference type="AlphaFoldDB" id="A0A0C7MNY6"/>
<keyword evidence="5 10" id="KW-1133">Transmembrane helix</keyword>
<feature type="compositionally biased region" description="Polar residues" evidence="9">
    <location>
        <begin position="631"/>
        <end position="642"/>
    </location>
</feature>
<evidence type="ECO:0000256" key="6">
    <source>
        <dbReference type="ARBA" id="ARBA00023055"/>
    </source>
</evidence>
<evidence type="ECO:0000256" key="10">
    <source>
        <dbReference type="SAM" id="Phobius"/>
    </source>
</evidence>
<feature type="compositionally biased region" description="Polar residues" evidence="9">
    <location>
        <begin position="469"/>
        <end position="485"/>
    </location>
</feature>
<keyword evidence="8 10" id="KW-0472">Membrane</keyword>
<evidence type="ECO:0000259" key="11">
    <source>
        <dbReference type="PROSITE" id="PS51847"/>
    </source>
</evidence>
<dbReference type="CDD" id="cd21675">
    <property type="entry name" value="SMP_TEX2"/>
    <property type="match status" value="1"/>
</dbReference>
<evidence type="ECO:0000256" key="4">
    <source>
        <dbReference type="ARBA" id="ARBA00022824"/>
    </source>
</evidence>
<keyword evidence="6" id="KW-0445">Lipid transport</keyword>
<dbReference type="SUPFAM" id="SSF50729">
    <property type="entry name" value="PH domain-like"/>
    <property type="match status" value="1"/>
</dbReference>
<feature type="region of interest" description="Disordered" evidence="9">
    <location>
        <begin position="469"/>
        <end position="538"/>
    </location>
</feature>
<evidence type="ECO:0000313" key="12">
    <source>
        <dbReference type="EMBL" id="CEP61552.1"/>
    </source>
</evidence>
<organism evidence="12 13">
    <name type="scientific">Lachancea lanzarotensis</name>
    <dbReference type="NCBI Taxonomy" id="1245769"/>
    <lineage>
        <taxon>Eukaryota</taxon>
        <taxon>Fungi</taxon>
        <taxon>Dikarya</taxon>
        <taxon>Ascomycota</taxon>
        <taxon>Saccharomycotina</taxon>
        <taxon>Saccharomycetes</taxon>
        <taxon>Saccharomycetales</taxon>
        <taxon>Saccharomycetaceae</taxon>
        <taxon>Lachancea</taxon>
    </lineage>
</organism>
<feature type="domain" description="SMP-LTD" evidence="11">
    <location>
        <begin position="258"/>
        <end position="449"/>
    </location>
</feature>
<dbReference type="InterPro" id="IPR031468">
    <property type="entry name" value="SMP_LBD"/>
</dbReference>
<name>A0A0C7MNY6_9SACH</name>
<reference evidence="12 13" key="1">
    <citation type="submission" date="2014-12" db="EMBL/GenBank/DDBJ databases">
        <authorList>
            <person name="Neuveglise Cecile"/>
        </authorList>
    </citation>
    <scope>NUCLEOTIDE SEQUENCE [LARGE SCALE GENOMIC DNA]</scope>
    <source>
        <strain evidence="12 13">CBS 12615</strain>
    </source>
</reference>
<keyword evidence="7" id="KW-0446">Lipid-binding</keyword>
<feature type="compositionally biased region" description="Low complexity" evidence="9">
    <location>
        <begin position="733"/>
        <end position="744"/>
    </location>
</feature>
<dbReference type="EMBL" id="LN736362">
    <property type="protein sequence ID" value="CEP61552.1"/>
    <property type="molecule type" value="Genomic_DNA"/>
</dbReference>
<evidence type="ECO:0000256" key="9">
    <source>
        <dbReference type="SAM" id="MobiDB-lite"/>
    </source>
</evidence>
<evidence type="ECO:0000313" key="13">
    <source>
        <dbReference type="Proteomes" id="UP000054304"/>
    </source>
</evidence>
<feature type="compositionally biased region" description="Basic and acidic residues" evidence="9">
    <location>
        <begin position="519"/>
        <end position="535"/>
    </location>
</feature>
<feature type="compositionally biased region" description="Polar residues" evidence="9">
    <location>
        <begin position="676"/>
        <end position="689"/>
    </location>
</feature>
<feature type="compositionally biased region" description="Acidic residues" evidence="9">
    <location>
        <begin position="561"/>
        <end position="571"/>
    </location>
</feature>
<feature type="region of interest" description="Disordered" evidence="9">
    <location>
        <begin position="776"/>
        <end position="800"/>
    </location>
</feature>
<dbReference type="GO" id="GO:0015914">
    <property type="term" value="P:phospholipid transport"/>
    <property type="evidence" value="ECO:0007669"/>
    <property type="project" value="TreeGrafter"/>
</dbReference>
<dbReference type="GO" id="GO:0071561">
    <property type="term" value="C:nucleus-vacuole junction"/>
    <property type="evidence" value="ECO:0007669"/>
    <property type="project" value="EnsemblFungi"/>
</dbReference>
<keyword evidence="13" id="KW-1185">Reference proteome</keyword>
<feature type="region of interest" description="Disordered" evidence="9">
    <location>
        <begin position="554"/>
        <end position="582"/>
    </location>
</feature>
<sequence>MISLTTFLYVYLFGGVTFPLIVAYLLFWAAPEATKPGTSSEPELLVPNVDPELKLGHFEELKGVEVLKKGWITVTIKYYYHFSELLQTEDGNESMPTRDKLKRKHKFYGVLKHGNLFLYKDDSSDASVAHVIVLKDSFVSLWPRTVHNEAPDASLFAKKMCIAIFKHGAAHTDQGGRLQISTQLHSSEKLDHFFVYVTNNVDKEDWYFALLNASKVTEPKPDLDYSEQQLNPNITARTAHLPTRDMLYLIQNLNSNEGQLTTKWLNALIGRLFLGLEQTETLSEYLREKVYKKLTKINKPGFLDDFVIDRVDVGHAAPLFTHPTLRELTPAGLTKIGFHMFYKGGLSLIVSTKANINLGSRFKPREVTLNLSITIKELSGPMLVLIKPPPSNRIWYSFETEPFMDMDVEPIVSTKQLSYNMVTNAIKSKFREAIRESLVMPYMDDIVYHKTTTDFYRGGIWEHVKSQSAAASESVNEVDPSSDTESGGMFMEDKEITGHNKVSDDAEVRSRTSLESSDGNEKARASQTDATEHTSVRQKALQKVNTFKSILKSHNASSNGVEEELEEELGEEASLKPRNSSDSHYSALKEEAMVSKKYINAGIKKVGKWYKESISQSAEHQDQHEEKVSSSEKNLTMISNRRSLPKTKEKEAPPVYNIDSRRTSDAAEMFARSKNRSASSTSGNGTPVNTSHVFSHTPPHSPHVSSRWPSQDLTVEKSLKEGNQSAKETEEGPSSNRPPVNSVSGTFQNSDVETVTDDKDVARFFESGSTDQFHISLQELNKRRPVPPPPGTVSFTAEEK</sequence>
<dbReference type="PROSITE" id="PS51847">
    <property type="entry name" value="SMP"/>
    <property type="match status" value="1"/>
</dbReference>
<feature type="region of interest" description="Disordered" evidence="9">
    <location>
        <begin position="617"/>
        <end position="755"/>
    </location>
</feature>
<dbReference type="GO" id="GO:1990456">
    <property type="term" value="P:mitochondrion-endoplasmic reticulum membrane tethering"/>
    <property type="evidence" value="ECO:0007669"/>
    <property type="project" value="TreeGrafter"/>
</dbReference>
<keyword evidence="3 10" id="KW-0812">Transmembrane</keyword>
<feature type="transmembrane region" description="Helical" evidence="10">
    <location>
        <begin position="7"/>
        <end position="30"/>
    </location>
</feature>
<feature type="compositionally biased region" description="Basic and acidic residues" evidence="9">
    <location>
        <begin position="619"/>
        <end position="630"/>
    </location>
</feature>
<feature type="compositionally biased region" description="Basic and acidic residues" evidence="9">
    <location>
        <begin position="573"/>
        <end position="582"/>
    </location>
</feature>
<gene>
    <name evidence="12" type="ORF">LALA0_S03e05424g</name>
</gene>
<dbReference type="OrthoDB" id="26740at2759"/>
<dbReference type="GO" id="GO:0033116">
    <property type="term" value="C:endoplasmic reticulum-Golgi intermediate compartment membrane"/>
    <property type="evidence" value="ECO:0007669"/>
    <property type="project" value="EnsemblFungi"/>
</dbReference>
<dbReference type="PANTHER" id="PTHR13466">
    <property type="entry name" value="TEX2 PROTEIN-RELATED"/>
    <property type="match status" value="1"/>
</dbReference>
<accession>A0A0C7MNY6</accession>
<dbReference type="GO" id="GO:0005789">
    <property type="term" value="C:endoplasmic reticulum membrane"/>
    <property type="evidence" value="ECO:0007669"/>
    <property type="project" value="UniProtKB-SubCell"/>
</dbReference>
<dbReference type="InterPro" id="IPR001849">
    <property type="entry name" value="PH_domain"/>
</dbReference>
<dbReference type="GO" id="GO:0032865">
    <property type="term" value="C:ERMES complex"/>
    <property type="evidence" value="ECO:0007669"/>
    <property type="project" value="TreeGrafter"/>
</dbReference>
<dbReference type="GeneID" id="34684978"/>